<accession>A0ACC1KMN7</accession>
<keyword evidence="1" id="KW-0808">Transferase</keyword>
<sequence length="441" mass="48719">MGVYSGSIEMMRYLVDEKQLDVDASDNEHKASPLFWAIHNQRLEMAMFLIARGADVRHVDSNRNSILHAAVHAGSMAVLAFLLSTQLAVLGNSVDILDVHSMTPLMWAAYQSKQDILELLLRLGANANMQDDGGKTALHYAMANGYPAIKVVLLAKGANPDLKDFGTDSDHNGAESPRMIATTQGYLPTFESYIQRAAWIQDLTSPGVTVLGRSLRKEICAAALPLVGLSVALGALSLYPWFVGIPLALLAIVAMHYCVVRFVIRNRRPPQLQKLPYVSSIFQSSALLILLTWLARVLPATTRGYLDGQAAPTHRLLNVVFMWLFGSCMYFFYATVFADPGLIARNEDIQSAAPVVRRLAEAGRLDTDNFCFSCLNKRPLRSKHCRVSNRCVALFDHHCPWAYNVVGLGNHREFVAFLALLAAGISVYVVLVSRYMDSVFT</sequence>
<dbReference type="Proteomes" id="UP001140087">
    <property type="component" value="Unassembled WGS sequence"/>
</dbReference>
<dbReference type="EMBL" id="JANBUN010003190">
    <property type="protein sequence ID" value="KAJ2792086.1"/>
    <property type="molecule type" value="Genomic_DNA"/>
</dbReference>
<dbReference type="EC" id="2.3.1.225" evidence="1"/>
<comment type="caution">
    <text evidence="1">The sequence shown here is derived from an EMBL/GenBank/DDBJ whole genome shotgun (WGS) entry which is preliminary data.</text>
</comment>
<keyword evidence="2" id="KW-1185">Reference proteome</keyword>
<gene>
    <name evidence="1" type="primary">AKR1_2</name>
    <name evidence="1" type="ORF">H4R21_006214</name>
</gene>
<name>A0ACC1KMN7_9FUNG</name>
<evidence type="ECO:0000313" key="2">
    <source>
        <dbReference type="Proteomes" id="UP001140087"/>
    </source>
</evidence>
<feature type="non-terminal residue" evidence="1">
    <location>
        <position position="441"/>
    </location>
</feature>
<reference evidence="1" key="1">
    <citation type="submission" date="2022-07" db="EMBL/GenBank/DDBJ databases">
        <title>Phylogenomic reconstructions and comparative analyses of Kickxellomycotina fungi.</title>
        <authorList>
            <person name="Reynolds N.K."/>
            <person name="Stajich J.E."/>
            <person name="Barry K."/>
            <person name="Grigoriev I.V."/>
            <person name="Crous P."/>
            <person name="Smith M.E."/>
        </authorList>
    </citation>
    <scope>NUCLEOTIDE SEQUENCE</scope>
    <source>
        <strain evidence="1">BCRC 34780</strain>
    </source>
</reference>
<protein>
    <submittedName>
        <fullName evidence="1">Palmitoyltransferase akr1</fullName>
        <ecNumber evidence="1">2.3.1.225</ecNumber>
    </submittedName>
</protein>
<proteinExistence type="predicted"/>
<keyword evidence="1" id="KW-0012">Acyltransferase</keyword>
<organism evidence="1 2">
    <name type="scientific">Coemansia helicoidea</name>
    <dbReference type="NCBI Taxonomy" id="1286919"/>
    <lineage>
        <taxon>Eukaryota</taxon>
        <taxon>Fungi</taxon>
        <taxon>Fungi incertae sedis</taxon>
        <taxon>Zoopagomycota</taxon>
        <taxon>Kickxellomycotina</taxon>
        <taxon>Kickxellomycetes</taxon>
        <taxon>Kickxellales</taxon>
        <taxon>Kickxellaceae</taxon>
        <taxon>Coemansia</taxon>
    </lineage>
</organism>
<evidence type="ECO:0000313" key="1">
    <source>
        <dbReference type="EMBL" id="KAJ2792086.1"/>
    </source>
</evidence>